<dbReference type="SUPFAM" id="SSF144091">
    <property type="entry name" value="Rhomboid-like"/>
    <property type="match status" value="1"/>
</dbReference>
<dbReference type="PANTHER" id="PTHR43731:SF14">
    <property type="entry name" value="PRESENILIN-ASSOCIATED RHOMBOID-LIKE PROTEIN, MITOCHONDRIAL"/>
    <property type="match status" value="1"/>
</dbReference>
<evidence type="ECO:0000256" key="1">
    <source>
        <dbReference type="ARBA" id="ARBA00004141"/>
    </source>
</evidence>
<sequence>NIRIFTTPVIKRKIDMASLNCPHCRHHLLEPIRSEEIEIDACVHCGGLWFDQNELDKIVHSYDPNYPREVSIVESLGQSVGESQKRCPHCKESLVTHQFEKGGDLKIDICHACNGIWLDQGELDHAKIFYEIPDAEERIKKETTGGNWLFQFFFQLPVEFNIKPRNFSLITVILVVFNALLIFPVMSTKTSAEILFNTWGLVPQEIGALNWFVTLLTHQFLHGGWGHLLGNMYFLYILGDNVEDAMGRIMYPLFYLFCGLVAGLVHVGYELTFGGFANMPLVGASGAISGIMAAYVYIFRKARLTFMLFVFQFKISPIWYFGIWIGFNVLSMIAGVPGVSWVAHIGGFIAGLVFVYFVYDRILKANPLIRYLNQKVTVEQSK</sequence>
<evidence type="ECO:0000256" key="2">
    <source>
        <dbReference type="ARBA" id="ARBA00009045"/>
    </source>
</evidence>
<keyword evidence="10" id="KW-0645">Protease</keyword>
<feature type="domain" description="Transcription factor zinc-finger" evidence="9">
    <location>
        <begin position="20"/>
        <end position="59"/>
    </location>
</feature>
<dbReference type="InterPro" id="IPR035952">
    <property type="entry name" value="Rhomboid-like_sf"/>
</dbReference>
<dbReference type="Gene3D" id="1.20.1540.10">
    <property type="entry name" value="Rhomboid-like"/>
    <property type="match status" value="1"/>
</dbReference>
<reference evidence="10" key="1">
    <citation type="submission" date="2023-06" db="EMBL/GenBank/DDBJ databases">
        <title>Uncultivated large filamentous bacteria from sulfidic sediments reveal new species and different genomic features in energy metabolism and defense.</title>
        <authorList>
            <person name="Fonseca A."/>
        </authorList>
    </citation>
    <scope>NUCLEOTIDE SEQUENCE</scope>
    <source>
        <strain evidence="10">HSG4</strain>
    </source>
</reference>
<evidence type="ECO:0000256" key="7">
    <source>
        <dbReference type="SAM" id="Phobius"/>
    </source>
</evidence>
<feature type="non-terminal residue" evidence="10">
    <location>
        <position position="1"/>
    </location>
</feature>
<dbReference type="InterPro" id="IPR022764">
    <property type="entry name" value="Peptidase_S54_rhomboid_dom"/>
</dbReference>
<evidence type="ECO:0000256" key="3">
    <source>
        <dbReference type="ARBA" id="ARBA00022692"/>
    </source>
</evidence>
<evidence type="ECO:0000259" key="9">
    <source>
        <dbReference type="Pfam" id="PF13453"/>
    </source>
</evidence>
<comment type="similarity">
    <text evidence="2">Belongs to the peptidase S54 family.</text>
</comment>
<dbReference type="InterPro" id="IPR027392">
    <property type="entry name" value="TF_Znf"/>
</dbReference>
<name>A0ABT7VVT2_9GAMM</name>
<evidence type="ECO:0000256" key="6">
    <source>
        <dbReference type="ARBA" id="ARBA00023136"/>
    </source>
</evidence>
<accession>A0ABT7VVT2</accession>
<feature type="transmembrane region" description="Helical" evidence="7">
    <location>
        <begin position="250"/>
        <end position="269"/>
    </location>
</feature>
<dbReference type="GO" id="GO:0008233">
    <property type="term" value="F:peptidase activity"/>
    <property type="evidence" value="ECO:0007669"/>
    <property type="project" value="UniProtKB-KW"/>
</dbReference>
<feature type="transmembrane region" description="Helical" evidence="7">
    <location>
        <begin position="167"/>
        <end position="186"/>
    </location>
</feature>
<dbReference type="Pfam" id="PF13453">
    <property type="entry name" value="Zn_ribbon_TFIIB"/>
    <property type="match status" value="2"/>
</dbReference>
<evidence type="ECO:0000256" key="4">
    <source>
        <dbReference type="ARBA" id="ARBA00022801"/>
    </source>
</evidence>
<evidence type="ECO:0000256" key="5">
    <source>
        <dbReference type="ARBA" id="ARBA00022989"/>
    </source>
</evidence>
<comment type="caution">
    <text evidence="10">The sequence shown here is derived from an EMBL/GenBank/DDBJ whole genome shotgun (WGS) entry which is preliminary data.</text>
</comment>
<dbReference type="PANTHER" id="PTHR43731">
    <property type="entry name" value="RHOMBOID PROTEASE"/>
    <property type="match status" value="1"/>
</dbReference>
<dbReference type="InterPro" id="IPR050925">
    <property type="entry name" value="Rhomboid_protease_S54"/>
</dbReference>
<evidence type="ECO:0000313" key="11">
    <source>
        <dbReference type="Proteomes" id="UP001171945"/>
    </source>
</evidence>
<keyword evidence="4 10" id="KW-0378">Hydrolase</keyword>
<dbReference type="Pfam" id="PF01694">
    <property type="entry name" value="Rhomboid"/>
    <property type="match status" value="1"/>
</dbReference>
<keyword evidence="3 7" id="KW-0812">Transmembrane</keyword>
<dbReference type="GO" id="GO:0006508">
    <property type="term" value="P:proteolysis"/>
    <property type="evidence" value="ECO:0007669"/>
    <property type="project" value="UniProtKB-KW"/>
</dbReference>
<feature type="transmembrane region" description="Helical" evidence="7">
    <location>
        <begin position="220"/>
        <end position="238"/>
    </location>
</feature>
<dbReference type="EC" id="3.4.21.105" evidence="10"/>
<organism evidence="10 11">
    <name type="scientific">Candidatus Marithioploca araucensis</name>
    <dbReference type="NCBI Taxonomy" id="70273"/>
    <lineage>
        <taxon>Bacteria</taxon>
        <taxon>Pseudomonadati</taxon>
        <taxon>Pseudomonadota</taxon>
        <taxon>Gammaproteobacteria</taxon>
        <taxon>Thiotrichales</taxon>
        <taxon>Thiotrichaceae</taxon>
        <taxon>Candidatus Marithioploca</taxon>
    </lineage>
</organism>
<protein>
    <submittedName>
        <fullName evidence="10">Rhomboid family intramembrane serine protease</fullName>
        <ecNumber evidence="10">3.4.21.105</ecNumber>
    </submittedName>
</protein>
<feature type="transmembrane region" description="Helical" evidence="7">
    <location>
        <begin position="341"/>
        <end position="359"/>
    </location>
</feature>
<feature type="transmembrane region" description="Helical" evidence="7">
    <location>
        <begin position="275"/>
        <end position="298"/>
    </location>
</feature>
<proteinExistence type="inferred from homology"/>
<evidence type="ECO:0000259" key="8">
    <source>
        <dbReference type="Pfam" id="PF01694"/>
    </source>
</evidence>
<feature type="domain" description="Peptidase S54 rhomboid" evidence="8">
    <location>
        <begin position="213"/>
        <end position="359"/>
    </location>
</feature>
<evidence type="ECO:0000313" key="10">
    <source>
        <dbReference type="EMBL" id="MDM8563700.1"/>
    </source>
</evidence>
<gene>
    <name evidence="10" type="ORF">QUF54_10135</name>
</gene>
<dbReference type="Proteomes" id="UP001171945">
    <property type="component" value="Unassembled WGS sequence"/>
</dbReference>
<keyword evidence="11" id="KW-1185">Reference proteome</keyword>
<keyword evidence="5 7" id="KW-1133">Transmembrane helix</keyword>
<feature type="domain" description="Transcription factor zinc-finger" evidence="9">
    <location>
        <begin position="86"/>
        <end position="126"/>
    </location>
</feature>
<keyword evidence="6 7" id="KW-0472">Membrane</keyword>
<dbReference type="EMBL" id="JAUCGM010000815">
    <property type="protein sequence ID" value="MDM8563700.1"/>
    <property type="molecule type" value="Genomic_DNA"/>
</dbReference>
<comment type="subcellular location">
    <subcellularLocation>
        <location evidence="1">Membrane</location>
        <topology evidence="1">Multi-pass membrane protein</topology>
    </subcellularLocation>
</comment>